<organism evidence="3 4">
    <name type="scientific">Littorina saxatilis</name>
    <dbReference type="NCBI Taxonomy" id="31220"/>
    <lineage>
        <taxon>Eukaryota</taxon>
        <taxon>Metazoa</taxon>
        <taxon>Spiralia</taxon>
        <taxon>Lophotrochozoa</taxon>
        <taxon>Mollusca</taxon>
        <taxon>Gastropoda</taxon>
        <taxon>Caenogastropoda</taxon>
        <taxon>Littorinimorpha</taxon>
        <taxon>Littorinoidea</taxon>
        <taxon>Littorinidae</taxon>
        <taxon>Littorina</taxon>
    </lineage>
</organism>
<accession>A0AAN9GE50</accession>
<dbReference type="EMBL" id="JBAMIC010000007">
    <property type="protein sequence ID" value="KAK7105663.1"/>
    <property type="molecule type" value="Genomic_DNA"/>
</dbReference>
<proteinExistence type="predicted"/>
<dbReference type="Proteomes" id="UP001374579">
    <property type="component" value="Unassembled WGS sequence"/>
</dbReference>
<evidence type="ECO:0000313" key="3">
    <source>
        <dbReference type="EMBL" id="KAK7105663.1"/>
    </source>
</evidence>
<feature type="compositionally biased region" description="Polar residues" evidence="1">
    <location>
        <begin position="87"/>
        <end position="101"/>
    </location>
</feature>
<name>A0AAN9GE50_9CAEN</name>
<keyword evidence="4" id="KW-1185">Reference proteome</keyword>
<feature type="region of interest" description="Disordered" evidence="1">
    <location>
        <begin position="150"/>
        <end position="191"/>
    </location>
</feature>
<keyword evidence="2" id="KW-0472">Membrane</keyword>
<evidence type="ECO:0000256" key="1">
    <source>
        <dbReference type="SAM" id="MobiDB-lite"/>
    </source>
</evidence>
<evidence type="ECO:0000256" key="2">
    <source>
        <dbReference type="SAM" id="Phobius"/>
    </source>
</evidence>
<feature type="compositionally biased region" description="Polar residues" evidence="1">
    <location>
        <begin position="178"/>
        <end position="190"/>
    </location>
</feature>
<keyword evidence="2" id="KW-1133">Transmembrane helix</keyword>
<reference evidence="3 4" key="1">
    <citation type="submission" date="2024-02" db="EMBL/GenBank/DDBJ databases">
        <title>Chromosome-scale genome assembly of the rough periwinkle Littorina saxatilis.</title>
        <authorList>
            <person name="De Jode A."/>
            <person name="Faria R."/>
            <person name="Formenti G."/>
            <person name="Sims Y."/>
            <person name="Smith T.P."/>
            <person name="Tracey A."/>
            <person name="Wood J.M.D."/>
            <person name="Zagrodzka Z.B."/>
            <person name="Johannesson K."/>
            <person name="Butlin R.K."/>
            <person name="Leder E.H."/>
        </authorList>
    </citation>
    <scope>NUCLEOTIDE SEQUENCE [LARGE SCALE GENOMIC DNA]</scope>
    <source>
        <strain evidence="3">Snail1</strain>
        <tissue evidence="3">Muscle</tissue>
    </source>
</reference>
<evidence type="ECO:0000313" key="4">
    <source>
        <dbReference type="Proteomes" id="UP001374579"/>
    </source>
</evidence>
<feature type="compositionally biased region" description="Basic and acidic residues" evidence="1">
    <location>
        <begin position="102"/>
        <end position="113"/>
    </location>
</feature>
<feature type="transmembrane region" description="Helical" evidence="2">
    <location>
        <begin position="17"/>
        <end position="40"/>
    </location>
</feature>
<dbReference type="AlphaFoldDB" id="A0AAN9GE50"/>
<comment type="caution">
    <text evidence="3">The sequence shown here is derived from an EMBL/GenBank/DDBJ whole genome shotgun (WGS) entry which is preliminary data.</text>
</comment>
<keyword evidence="2" id="KW-0812">Transmembrane</keyword>
<sequence>MADARPDKNPTLTERDVIIIACVCAVIIITLLIVLICFICRRRRANGKEYDNSGVPPPASNGGVPVKKMQQGPGQSYDNADGRYPTFASSSEHPPTYWDSNSPDHDLDGHYDHRNNLSFDSQIDRQLYEHELNRRNDLAIYGRADGFRGQQESIHMQSRPMSPSKDKYIDLEDRKDPSLQSQESGYSTGDINKPKKVIYEVVV</sequence>
<protein>
    <submittedName>
        <fullName evidence="3">Uncharacterized protein</fullName>
    </submittedName>
</protein>
<feature type="compositionally biased region" description="Polar residues" evidence="1">
    <location>
        <begin position="150"/>
        <end position="161"/>
    </location>
</feature>
<gene>
    <name evidence="3" type="ORF">V1264_017014</name>
</gene>
<feature type="region of interest" description="Disordered" evidence="1">
    <location>
        <begin position="49"/>
        <end position="113"/>
    </location>
</feature>
<feature type="compositionally biased region" description="Basic and acidic residues" evidence="1">
    <location>
        <begin position="164"/>
        <end position="177"/>
    </location>
</feature>